<evidence type="ECO:0000313" key="1">
    <source>
        <dbReference type="EMBL" id="ALL13905.1"/>
    </source>
</evidence>
<dbReference type="KEGG" id="chq:AQ619_11475"/>
<dbReference type="Proteomes" id="UP000056905">
    <property type="component" value="Chromosome"/>
</dbReference>
<accession>A0A0P0P0D5</accession>
<dbReference type="STRING" id="69395.AQ619_11475"/>
<name>A0A0P0P0D5_9CAUL</name>
<dbReference type="EMBL" id="CP013002">
    <property type="protein sequence ID" value="ALL13905.1"/>
    <property type="molecule type" value="Genomic_DNA"/>
</dbReference>
<dbReference type="OrthoDB" id="7193447at2"/>
<gene>
    <name evidence="1" type="ORF">AQ619_11475</name>
</gene>
<evidence type="ECO:0000313" key="2">
    <source>
        <dbReference type="Proteomes" id="UP000056905"/>
    </source>
</evidence>
<protein>
    <submittedName>
        <fullName evidence="1">Uncharacterized protein</fullName>
    </submittedName>
</protein>
<proteinExistence type="predicted"/>
<organism evidence="1 2">
    <name type="scientific">Caulobacter henricii</name>
    <dbReference type="NCBI Taxonomy" id="69395"/>
    <lineage>
        <taxon>Bacteria</taxon>
        <taxon>Pseudomonadati</taxon>
        <taxon>Pseudomonadota</taxon>
        <taxon>Alphaproteobacteria</taxon>
        <taxon>Caulobacterales</taxon>
        <taxon>Caulobacteraceae</taxon>
        <taxon>Caulobacter</taxon>
    </lineage>
</organism>
<sequence>MQSLIFIAALMLQQAAPTVVDSVTVEAGAKPKALSATIPDNAIEQQLNDLLDKEPNRVICLTKTPTGTRIQKPICQTLQGWYDFESLRDTSSQRGGAGGIRTPPYELVELIKSRLRDPVARARAEARAGARLDAEAEARAHQN</sequence>
<dbReference type="AlphaFoldDB" id="A0A0P0P0D5"/>
<keyword evidence="2" id="KW-1185">Reference proteome</keyword>
<reference evidence="1 2" key="1">
    <citation type="submission" date="2015-10" db="EMBL/GenBank/DDBJ databases">
        <title>Conservation of the essential genome among Caulobacter and Brevundimonas species.</title>
        <authorList>
            <person name="Scott D."/>
            <person name="Ely B."/>
        </authorList>
    </citation>
    <scope>NUCLEOTIDE SEQUENCE [LARGE SCALE GENOMIC DNA]</scope>
    <source>
        <strain evidence="1 2">CB4</strain>
    </source>
</reference>
<dbReference type="RefSeq" id="WP_062147485.1">
    <property type="nucleotide sequence ID" value="NZ_CP013002.1"/>
</dbReference>